<keyword evidence="1" id="KW-0732">Signal</keyword>
<dbReference type="InParanoid" id="A0A1J7JMV5"/>
<feature type="signal peptide" evidence="1">
    <location>
        <begin position="1"/>
        <end position="16"/>
    </location>
</feature>
<evidence type="ECO:0008006" key="4">
    <source>
        <dbReference type="Google" id="ProtNLM"/>
    </source>
</evidence>
<proteinExistence type="predicted"/>
<sequence>MCMAAFVFSLLRYGICHVRMPHYTCIPAFTSIIQTLSWHSAVTVKSGSQSAMQDLTDPVELLDDQNDPPCNSSQP</sequence>
<evidence type="ECO:0000313" key="2">
    <source>
        <dbReference type="EMBL" id="OIW31208.1"/>
    </source>
</evidence>
<dbReference type="EMBL" id="KV875096">
    <property type="protein sequence ID" value="OIW31208.1"/>
    <property type="molecule type" value="Genomic_DNA"/>
</dbReference>
<reference evidence="2 3" key="1">
    <citation type="submission" date="2016-10" db="EMBL/GenBank/DDBJ databases">
        <title>Draft genome sequence of Coniochaeta ligniaria NRRL30616, a lignocellulolytic fungus for bioabatement of inhibitors in plant biomass hydrolysates.</title>
        <authorList>
            <consortium name="DOE Joint Genome Institute"/>
            <person name="Jimenez D.J."/>
            <person name="Hector R.E."/>
            <person name="Riley R."/>
            <person name="Sun H."/>
            <person name="Grigoriev I.V."/>
            <person name="Van Elsas J.D."/>
            <person name="Nichols N.N."/>
        </authorList>
    </citation>
    <scope>NUCLEOTIDE SEQUENCE [LARGE SCALE GENOMIC DNA]</scope>
    <source>
        <strain evidence="2 3">NRRL 30616</strain>
    </source>
</reference>
<dbReference type="Proteomes" id="UP000182658">
    <property type="component" value="Unassembled WGS sequence"/>
</dbReference>
<organism evidence="2 3">
    <name type="scientific">Coniochaeta ligniaria NRRL 30616</name>
    <dbReference type="NCBI Taxonomy" id="1408157"/>
    <lineage>
        <taxon>Eukaryota</taxon>
        <taxon>Fungi</taxon>
        <taxon>Dikarya</taxon>
        <taxon>Ascomycota</taxon>
        <taxon>Pezizomycotina</taxon>
        <taxon>Sordariomycetes</taxon>
        <taxon>Sordariomycetidae</taxon>
        <taxon>Coniochaetales</taxon>
        <taxon>Coniochaetaceae</taxon>
        <taxon>Coniochaeta</taxon>
    </lineage>
</organism>
<evidence type="ECO:0000313" key="3">
    <source>
        <dbReference type="Proteomes" id="UP000182658"/>
    </source>
</evidence>
<dbReference type="AlphaFoldDB" id="A0A1J7JMV5"/>
<gene>
    <name evidence="2" type="ORF">CONLIGDRAFT_631122</name>
</gene>
<feature type="chain" id="PRO_5013131619" description="Secreted protein" evidence="1">
    <location>
        <begin position="17"/>
        <end position="75"/>
    </location>
</feature>
<evidence type="ECO:0000256" key="1">
    <source>
        <dbReference type="SAM" id="SignalP"/>
    </source>
</evidence>
<protein>
    <recommendedName>
        <fullName evidence="4">Secreted protein</fullName>
    </recommendedName>
</protein>
<keyword evidence="3" id="KW-1185">Reference proteome</keyword>
<accession>A0A1J7JMV5</accession>
<name>A0A1J7JMV5_9PEZI</name>